<sequence length="194" mass="21275">MAGCAPTDETPAERPTEAPEAAEPQADDCLLLVWSNQKERNARFDRDHDFVDGGAISCATGTSASQFDAAIQALREAAKSGNKARLLEQLGLPLLYIDAQGERREIEDRAEVEAVFDEIFDPSMLALLQRLDLSRMSVAKDQGGYFELGALWLVVDQGGGRPRLMTVNRQVLDEALEAARDQAERNQGDPVPFD</sequence>
<dbReference type="Proteomes" id="UP000782554">
    <property type="component" value="Unassembled WGS sequence"/>
</dbReference>
<evidence type="ECO:0000313" key="3">
    <source>
        <dbReference type="Proteomes" id="UP000782554"/>
    </source>
</evidence>
<organism evidence="2 3">
    <name type="scientific">Qipengyuania mesophila</name>
    <dbReference type="NCBI Taxonomy" id="2867246"/>
    <lineage>
        <taxon>Bacteria</taxon>
        <taxon>Pseudomonadati</taxon>
        <taxon>Pseudomonadota</taxon>
        <taxon>Alphaproteobacteria</taxon>
        <taxon>Sphingomonadales</taxon>
        <taxon>Erythrobacteraceae</taxon>
        <taxon>Qipengyuania</taxon>
    </lineage>
</organism>
<name>A0ABS7JR17_9SPHN</name>
<reference evidence="2 3" key="1">
    <citation type="submission" date="2021-08" db="EMBL/GenBank/DDBJ databases">
        <title>Comparative Genomics Analysis of the Genus Qipengyuania Reveals Extensive Genetic Diversity and Metabolic Versatility, Including the Description of Fifteen Novel Species.</title>
        <authorList>
            <person name="Liu Y."/>
        </authorList>
    </citation>
    <scope>NUCLEOTIDE SEQUENCE [LARGE SCALE GENOMIC DNA]</scope>
    <source>
        <strain evidence="2 3">YG27</strain>
    </source>
</reference>
<evidence type="ECO:0000256" key="1">
    <source>
        <dbReference type="SAM" id="MobiDB-lite"/>
    </source>
</evidence>
<accession>A0ABS7JR17</accession>
<keyword evidence="3" id="KW-1185">Reference proteome</keyword>
<protein>
    <submittedName>
        <fullName evidence="2">Uncharacterized protein</fullName>
    </submittedName>
</protein>
<evidence type="ECO:0000313" key="2">
    <source>
        <dbReference type="EMBL" id="MBX7500090.1"/>
    </source>
</evidence>
<comment type="caution">
    <text evidence="2">The sequence shown here is derived from an EMBL/GenBank/DDBJ whole genome shotgun (WGS) entry which is preliminary data.</text>
</comment>
<dbReference type="EMBL" id="JAIGNU010000001">
    <property type="protein sequence ID" value="MBX7500090.1"/>
    <property type="molecule type" value="Genomic_DNA"/>
</dbReference>
<gene>
    <name evidence="2" type="ORF">K3181_01370</name>
</gene>
<proteinExistence type="predicted"/>
<feature type="region of interest" description="Disordered" evidence="1">
    <location>
        <begin position="1"/>
        <end position="26"/>
    </location>
</feature>